<proteinExistence type="inferred from homology"/>
<keyword evidence="6" id="KW-0460">Magnesium</keyword>
<dbReference type="OrthoDB" id="10264738at2759"/>
<comment type="caution">
    <text evidence="12">The sequence shown here is derived from an EMBL/GenBank/DDBJ whole genome shotgun (WGS) entry which is preliminary data.</text>
</comment>
<dbReference type="InterPro" id="IPR036457">
    <property type="entry name" value="PPM-type-like_dom_sf"/>
</dbReference>
<keyword evidence="5 9" id="KW-0378">Hydrolase</keyword>
<dbReference type="Proteomes" id="UP000232323">
    <property type="component" value="Unassembled WGS sequence"/>
</dbReference>
<evidence type="ECO:0000313" key="13">
    <source>
        <dbReference type="Proteomes" id="UP000232323"/>
    </source>
</evidence>
<dbReference type="AlphaFoldDB" id="A0A250WZW0"/>
<dbReference type="SUPFAM" id="SSF81606">
    <property type="entry name" value="PP2C-like"/>
    <property type="match status" value="1"/>
</dbReference>
<reference evidence="12 13" key="1">
    <citation type="submission" date="2017-08" db="EMBL/GenBank/DDBJ databases">
        <title>Acidophilic green algal genome provides insights into adaptation to an acidic environment.</title>
        <authorList>
            <person name="Hirooka S."/>
            <person name="Hirose Y."/>
            <person name="Kanesaki Y."/>
            <person name="Higuchi S."/>
            <person name="Fujiwara T."/>
            <person name="Onuma R."/>
            <person name="Era A."/>
            <person name="Ohbayashi R."/>
            <person name="Uzuka A."/>
            <person name="Nozaki H."/>
            <person name="Yoshikawa H."/>
            <person name="Miyagishima S.Y."/>
        </authorList>
    </citation>
    <scope>NUCLEOTIDE SEQUENCE [LARGE SCALE GENOMIC DNA]</scope>
    <source>
        <strain evidence="12 13">NIES-2499</strain>
    </source>
</reference>
<keyword evidence="4" id="KW-0479">Metal-binding</keyword>
<evidence type="ECO:0000256" key="10">
    <source>
        <dbReference type="SAM" id="MobiDB-lite"/>
    </source>
</evidence>
<dbReference type="InterPro" id="IPR015655">
    <property type="entry name" value="PP2C"/>
</dbReference>
<feature type="domain" description="PPM-type phosphatase" evidence="11">
    <location>
        <begin position="138"/>
        <end position="530"/>
    </location>
</feature>
<dbReference type="STRING" id="1157962.A0A250WZW0"/>
<dbReference type="FunFam" id="3.60.40.10:FF:000291">
    <property type="entry name" value="Protein phosphatase 2C 50"/>
    <property type="match status" value="1"/>
</dbReference>
<comment type="cofactor">
    <cofactor evidence="1">
        <name>Mn(2+)</name>
        <dbReference type="ChEBI" id="CHEBI:29035"/>
    </cofactor>
</comment>
<comment type="cofactor">
    <cofactor evidence="2">
        <name>Mg(2+)</name>
        <dbReference type="ChEBI" id="CHEBI:18420"/>
    </cofactor>
</comment>
<organism evidence="12 13">
    <name type="scientific">Chlamydomonas eustigma</name>
    <dbReference type="NCBI Taxonomy" id="1157962"/>
    <lineage>
        <taxon>Eukaryota</taxon>
        <taxon>Viridiplantae</taxon>
        <taxon>Chlorophyta</taxon>
        <taxon>core chlorophytes</taxon>
        <taxon>Chlorophyceae</taxon>
        <taxon>CS clade</taxon>
        <taxon>Chlamydomonadales</taxon>
        <taxon>Chlamydomonadaceae</taxon>
        <taxon>Chlamydomonas</taxon>
    </lineage>
</organism>
<gene>
    <name evidence="12" type="ORF">CEUSTIGMA_g3673.t1</name>
</gene>
<dbReference type="PROSITE" id="PS51746">
    <property type="entry name" value="PPM_2"/>
    <property type="match status" value="1"/>
</dbReference>
<name>A0A250WZW0_9CHLO</name>
<evidence type="ECO:0000256" key="7">
    <source>
        <dbReference type="ARBA" id="ARBA00022912"/>
    </source>
</evidence>
<evidence type="ECO:0000256" key="5">
    <source>
        <dbReference type="ARBA" id="ARBA00022801"/>
    </source>
</evidence>
<evidence type="ECO:0000256" key="9">
    <source>
        <dbReference type="RuleBase" id="RU003465"/>
    </source>
</evidence>
<feature type="compositionally biased region" description="Low complexity" evidence="10">
    <location>
        <begin position="595"/>
        <end position="614"/>
    </location>
</feature>
<comment type="similarity">
    <text evidence="9">Belongs to the PP2C family.</text>
</comment>
<dbReference type="CDD" id="cd00143">
    <property type="entry name" value="PP2Cc"/>
    <property type="match status" value="1"/>
</dbReference>
<keyword evidence="8" id="KW-0464">Manganese</keyword>
<dbReference type="SMART" id="SM00332">
    <property type="entry name" value="PP2Cc"/>
    <property type="match status" value="1"/>
</dbReference>
<dbReference type="PANTHER" id="PTHR47992">
    <property type="entry name" value="PROTEIN PHOSPHATASE"/>
    <property type="match status" value="1"/>
</dbReference>
<sequence length="614" mass="64859">MSSLHRAMTIDVSGLNCHFKSTTGESLTHSHSANEAVNSKLAGSFDQVIKALSDAPAGETVTSPSQHVLASPFSFPDTEAAIKVGIDSSELDRGACSEPAIPATDLPASLTAFDTEALRTSISTLAASLPSSFFASCPFGVKAVIGKRSKMEDAFQVQTNLIDIPSSGASAEDKFPARIALQLASDPSHGSSDDIILSPTTPSNGHDSRNPDARRGQTLHFFGVYDGHGGDQAANHCAARLHQHLSDALSQLRLEGKASHHLHCSYWVGDGENRCTRQAAPGGLLGGLESLKLHQVDDSSFPAEQLYVEPAAISVDQPAVRGCSPSKMVEDTFIEDTLVEDALRAAFQRTDEEFASDCCASMVGTTAVVALLGTKKIWVANCGDSRAIMCRAGRCLQLTDDHKPEREDEAARVEKAGGQVLYWNGHRVMGVLAMSRAIGDHGLRPYVISDPEISVVNRAEDDDFMILASDGLWDVMENKEAINLALRCMTRAWEKGAGRKAAARIAASVLTKAAIDRGSKDNVTVVFVDLKAGVGPAAAAATGHDAAITTIPELQPVSSSQEAEDGTANRPYLSDTEPPSLTRLDSKTSSIHGVDASSSVVDASSAFTSAFSSS</sequence>
<dbReference type="GO" id="GO:0046872">
    <property type="term" value="F:metal ion binding"/>
    <property type="evidence" value="ECO:0007669"/>
    <property type="project" value="UniProtKB-KW"/>
</dbReference>
<feature type="region of interest" description="Disordered" evidence="10">
    <location>
        <begin position="185"/>
        <end position="213"/>
    </location>
</feature>
<evidence type="ECO:0000256" key="6">
    <source>
        <dbReference type="ARBA" id="ARBA00022842"/>
    </source>
</evidence>
<evidence type="ECO:0000256" key="2">
    <source>
        <dbReference type="ARBA" id="ARBA00001946"/>
    </source>
</evidence>
<dbReference type="EMBL" id="BEGY01000016">
    <property type="protein sequence ID" value="GAX76229.1"/>
    <property type="molecule type" value="Genomic_DNA"/>
</dbReference>
<dbReference type="EC" id="3.1.3.16" evidence="3"/>
<accession>A0A250WZW0</accession>
<dbReference type="InterPro" id="IPR001932">
    <property type="entry name" value="PPM-type_phosphatase-like_dom"/>
</dbReference>
<evidence type="ECO:0000259" key="11">
    <source>
        <dbReference type="PROSITE" id="PS51746"/>
    </source>
</evidence>
<dbReference type="Pfam" id="PF00481">
    <property type="entry name" value="PP2C"/>
    <property type="match status" value="1"/>
</dbReference>
<evidence type="ECO:0000256" key="4">
    <source>
        <dbReference type="ARBA" id="ARBA00022723"/>
    </source>
</evidence>
<keyword evidence="7 9" id="KW-0904">Protein phosphatase</keyword>
<dbReference type="PROSITE" id="PS01032">
    <property type="entry name" value="PPM_1"/>
    <property type="match status" value="1"/>
</dbReference>
<evidence type="ECO:0000256" key="8">
    <source>
        <dbReference type="ARBA" id="ARBA00023211"/>
    </source>
</evidence>
<evidence type="ECO:0000256" key="3">
    <source>
        <dbReference type="ARBA" id="ARBA00013081"/>
    </source>
</evidence>
<evidence type="ECO:0000313" key="12">
    <source>
        <dbReference type="EMBL" id="GAX76229.1"/>
    </source>
</evidence>
<feature type="region of interest" description="Disordered" evidence="10">
    <location>
        <begin position="555"/>
        <end position="614"/>
    </location>
</feature>
<dbReference type="InterPro" id="IPR000222">
    <property type="entry name" value="PP2C_BS"/>
</dbReference>
<evidence type="ECO:0000256" key="1">
    <source>
        <dbReference type="ARBA" id="ARBA00001936"/>
    </source>
</evidence>
<dbReference type="Gene3D" id="3.60.40.10">
    <property type="entry name" value="PPM-type phosphatase domain"/>
    <property type="match status" value="1"/>
</dbReference>
<keyword evidence="13" id="KW-1185">Reference proteome</keyword>
<dbReference type="SMART" id="SM00331">
    <property type="entry name" value="PP2C_SIG"/>
    <property type="match status" value="1"/>
</dbReference>
<protein>
    <recommendedName>
        <fullName evidence="3">protein-serine/threonine phosphatase</fullName>
        <ecNumber evidence="3">3.1.3.16</ecNumber>
    </recommendedName>
</protein>
<dbReference type="GO" id="GO:0004722">
    <property type="term" value="F:protein serine/threonine phosphatase activity"/>
    <property type="evidence" value="ECO:0007669"/>
    <property type="project" value="UniProtKB-EC"/>
</dbReference>